<dbReference type="AlphaFoldDB" id="A0A1G8SIG6"/>
<proteinExistence type="predicted"/>
<dbReference type="EMBL" id="FNEK01000015">
    <property type="protein sequence ID" value="SDJ29026.1"/>
    <property type="molecule type" value="Genomic_DNA"/>
</dbReference>
<dbReference type="Proteomes" id="UP000199382">
    <property type="component" value="Unassembled WGS sequence"/>
</dbReference>
<name>A0A1G8SIG6_9RHOB</name>
<accession>A0A1G8SIG6</accession>
<evidence type="ECO:0000313" key="1">
    <source>
        <dbReference type="EMBL" id="SDJ29026.1"/>
    </source>
</evidence>
<sequence>MFARVTNYKMKPGSRAAATEIMNSLKADILALPGMTRFINVMNDDGNGYVIALSTEEAMDSDTANKVNQLWGAFSEHLEGPPDRASFHVIADWAA</sequence>
<protein>
    <recommendedName>
        <fullName evidence="3">Antibiotic biosynthesis monooxygenase</fullName>
    </recommendedName>
</protein>
<dbReference type="RefSeq" id="WP_093154009.1">
    <property type="nucleotide sequence ID" value="NZ_FNEK01000015.1"/>
</dbReference>
<organism evidence="1 2">
    <name type="scientific">Aliiruegeria lutimaris</name>
    <dbReference type="NCBI Taxonomy" id="571298"/>
    <lineage>
        <taxon>Bacteria</taxon>
        <taxon>Pseudomonadati</taxon>
        <taxon>Pseudomonadota</taxon>
        <taxon>Alphaproteobacteria</taxon>
        <taxon>Rhodobacterales</taxon>
        <taxon>Roseobacteraceae</taxon>
        <taxon>Aliiruegeria</taxon>
    </lineage>
</organism>
<evidence type="ECO:0008006" key="3">
    <source>
        <dbReference type="Google" id="ProtNLM"/>
    </source>
</evidence>
<reference evidence="1 2" key="1">
    <citation type="submission" date="2016-10" db="EMBL/GenBank/DDBJ databases">
        <authorList>
            <person name="de Groot N.N."/>
        </authorList>
    </citation>
    <scope>NUCLEOTIDE SEQUENCE [LARGE SCALE GENOMIC DNA]</scope>
    <source>
        <strain evidence="1 2">DSM 25294</strain>
    </source>
</reference>
<evidence type="ECO:0000313" key="2">
    <source>
        <dbReference type="Proteomes" id="UP000199382"/>
    </source>
</evidence>
<dbReference type="OrthoDB" id="7107824at2"/>
<keyword evidence="2" id="KW-1185">Reference proteome</keyword>
<gene>
    <name evidence="1" type="ORF">SAMN04488026_101521</name>
</gene>